<dbReference type="GO" id="GO:0008270">
    <property type="term" value="F:zinc ion binding"/>
    <property type="evidence" value="ECO:0007669"/>
    <property type="project" value="UniProtKB-KW"/>
</dbReference>
<accession>A0A8H7J8Y8</accession>
<feature type="region of interest" description="Disordered" evidence="2">
    <location>
        <begin position="154"/>
        <end position="300"/>
    </location>
</feature>
<dbReference type="OrthoDB" id="8062037at2759"/>
<feature type="compositionally biased region" description="Polar residues" evidence="2">
    <location>
        <begin position="166"/>
        <end position="177"/>
    </location>
</feature>
<evidence type="ECO:0000256" key="1">
    <source>
        <dbReference type="PROSITE-ProRule" id="PRU00175"/>
    </source>
</evidence>
<sequence>MSTESGAQGADVSAPLSPLAPPFYQQGGWQHDRYETPYSQGYDAFVSTPPQHRNNQPYRDPHFARSPYAVYSGPRPMYFPPSNFSYASHQPRLPPAIRSGPVDTLVDSSRSDVGEPSARSDQSVPQGTPQFFPSYHIGYQGLLHSAMEYSPHLMPARPATMPEATPNETFNEGQPRSTWRGGGIQQSRQTHPLHQRPSPSNQHLRPLQRQQRQPDPSLQSRSPDDTERQPSTNLTAQGGRSERSSSPRTSARRSFDRYSWDLTQSSTSSDVEEAAARSPPSNRLRHRPREGRPRFLNQYLDPNYSTSRQVQGLKTSLPKLLAGELSKDTCPTCDICAKDYSATSVQPTEEEEVAVQLPCGHTFGEFCISQWFDTCKTHKNKVSCPMCRKVLVEPPSPQYRSAYLQMYAARNSRGFQELLANELQAQYAHA</sequence>
<feature type="compositionally biased region" description="Polar residues" evidence="2">
    <location>
        <begin position="185"/>
        <end position="203"/>
    </location>
</feature>
<dbReference type="InterPro" id="IPR001841">
    <property type="entry name" value="Znf_RING"/>
</dbReference>
<dbReference type="Proteomes" id="UP000651452">
    <property type="component" value="Unassembled WGS sequence"/>
</dbReference>
<dbReference type="SMART" id="SM00184">
    <property type="entry name" value="RING"/>
    <property type="match status" value="1"/>
</dbReference>
<comment type="caution">
    <text evidence="4">The sequence shown here is derived from an EMBL/GenBank/DDBJ whole genome shotgun (WGS) entry which is preliminary data.</text>
</comment>
<feature type="region of interest" description="Disordered" evidence="2">
    <location>
        <begin position="90"/>
        <end position="131"/>
    </location>
</feature>
<dbReference type="AlphaFoldDB" id="A0A8H7J8Y8"/>
<dbReference type="PROSITE" id="PS50089">
    <property type="entry name" value="ZF_RING_2"/>
    <property type="match status" value="1"/>
</dbReference>
<dbReference type="Pfam" id="PF13639">
    <property type="entry name" value="zf-RING_2"/>
    <property type="match status" value="1"/>
</dbReference>
<keyword evidence="1" id="KW-0862">Zinc</keyword>
<evidence type="ECO:0000259" key="3">
    <source>
        <dbReference type="PROSITE" id="PS50089"/>
    </source>
</evidence>
<feature type="compositionally biased region" description="Low complexity" evidence="2">
    <location>
        <begin position="204"/>
        <end position="221"/>
    </location>
</feature>
<dbReference type="InterPro" id="IPR013083">
    <property type="entry name" value="Znf_RING/FYVE/PHD"/>
</dbReference>
<feature type="region of interest" description="Disordered" evidence="2">
    <location>
        <begin position="1"/>
        <end position="62"/>
    </location>
</feature>
<evidence type="ECO:0000313" key="4">
    <source>
        <dbReference type="EMBL" id="KAF9698397.1"/>
    </source>
</evidence>
<gene>
    <name evidence="4" type="ORF">EKO04_003465</name>
</gene>
<reference evidence="4" key="2">
    <citation type="submission" date="2020-09" db="EMBL/GenBank/DDBJ databases">
        <title>Reference genome assembly for Australian Ascochyta lentis isolate Al4.</title>
        <authorList>
            <person name="Lee R.C."/>
            <person name="Farfan-Caceres L.M."/>
            <person name="Debler J.W."/>
            <person name="Williams A.H."/>
            <person name="Henares B.M."/>
        </authorList>
    </citation>
    <scope>NUCLEOTIDE SEQUENCE</scope>
    <source>
        <strain evidence="4">Al4</strain>
    </source>
</reference>
<keyword evidence="1" id="KW-0479">Metal-binding</keyword>
<name>A0A8H7J8Y8_9PLEO</name>
<organism evidence="4 5">
    <name type="scientific">Ascochyta lentis</name>
    <dbReference type="NCBI Taxonomy" id="205686"/>
    <lineage>
        <taxon>Eukaryota</taxon>
        <taxon>Fungi</taxon>
        <taxon>Dikarya</taxon>
        <taxon>Ascomycota</taxon>
        <taxon>Pezizomycotina</taxon>
        <taxon>Dothideomycetes</taxon>
        <taxon>Pleosporomycetidae</taxon>
        <taxon>Pleosporales</taxon>
        <taxon>Pleosporineae</taxon>
        <taxon>Didymellaceae</taxon>
        <taxon>Ascochyta</taxon>
    </lineage>
</organism>
<evidence type="ECO:0000313" key="5">
    <source>
        <dbReference type="Proteomes" id="UP000651452"/>
    </source>
</evidence>
<feature type="compositionally biased region" description="Polar residues" evidence="2">
    <location>
        <begin position="48"/>
        <end position="57"/>
    </location>
</feature>
<keyword evidence="5" id="KW-1185">Reference proteome</keyword>
<feature type="compositionally biased region" description="Polar residues" evidence="2">
    <location>
        <begin position="229"/>
        <end position="238"/>
    </location>
</feature>
<feature type="compositionally biased region" description="Polar residues" evidence="2">
    <location>
        <begin position="119"/>
        <end position="131"/>
    </location>
</feature>
<feature type="domain" description="RING-type" evidence="3">
    <location>
        <begin position="333"/>
        <end position="388"/>
    </location>
</feature>
<reference evidence="4" key="1">
    <citation type="submission" date="2018-12" db="EMBL/GenBank/DDBJ databases">
        <authorList>
            <person name="Syme R.A."/>
            <person name="Farfan-Caceres L."/>
            <person name="Lichtenzveig J."/>
        </authorList>
    </citation>
    <scope>NUCLEOTIDE SEQUENCE</scope>
    <source>
        <strain evidence="4">Al4</strain>
    </source>
</reference>
<evidence type="ECO:0000256" key="2">
    <source>
        <dbReference type="SAM" id="MobiDB-lite"/>
    </source>
</evidence>
<protein>
    <recommendedName>
        <fullName evidence="3">RING-type domain-containing protein</fullName>
    </recommendedName>
</protein>
<keyword evidence="1" id="KW-0863">Zinc-finger</keyword>
<dbReference type="EMBL" id="RZGK01000006">
    <property type="protein sequence ID" value="KAF9698397.1"/>
    <property type="molecule type" value="Genomic_DNA"/>
</dbReference>
<dbReference type="Gene3D" id="3.30.40.10">
    <property type="entry name" value="Zinc/RING finger domain, C3HC4 (zinc finger)"/>
    <property type="match status" value="1"/>
</dbReference>
<proteinExistence type="predicted"/>
<dbReference type="SUPFAM" id="SSF57850">
    <property type="entry name" value="RING/U-box"/>
    <property type="match status" value="1"/>
</dbReference>